<dbReference type="CDD" id="cd12150">
    <property type="entry name" value="talin-RS"/>
    <property type="match status" value="1"/>
</dbReference>
<dbReference type="PANTHER" id="PTHR19981">
    <property type="entry name" value="TALIN"/>
    <property type="match status" value="1"/>
</dbReference>
<dbReference type="InterPro" id="IPR054082">
    <property type="entry name" value="Talin_IBS2B"/>
</dbReference>
<sequence length="2522" mass="269238">GSYLITMTKRSYIPPTPPAKMVALSLKICVCQRNLVKTMQFEPSTAVYDACRIIRERVPEAQTGQASDYGLFLSDEDLRKGIWLESGRTLDYYMLRNGDIIEYKKKQRPLKIKMLDGAVKTIMVDDSKTVGELLVTICSRIGITNYEEYSLIQEVMEEKKEDGTGTLKKDRTLLRDERKMEKLKAKLHTDDDLNWLDHSRTFREQGVEETETLLLRRKFFYSDQNVDSRDPVQLNLLYVQARDDILNGSHPVSFDKACEGKVGDLDHKNCGEMTEIEAKVKYVKLARSLRTYGVSFFLVKEKMKSKNKLVPRLLGITKESVMRLEEKTKDVVQEWPLTTVKRWAASPKSFTLDFGEYQESYYSVQTTEGEQISQLIAGYIDIILKKKQSRDRFGLEGDEESTMLEESVSPKKSTILQQQFNRVGRVEHGSVALPGVIRSGSIGAESLSMGTMPSAQQQVIMGQMHRGHMPPLSSAQQALMGTINTSMQAVQQAQADLGEVDNLPPLGQDMASKVWIQNKVDESKHEIHSQVDAITAGTASVVNLTAGDPTDTDYTAVGCAITTISSNLTEMSKGVKLLAALIEDDTGGSNDLMGAARNLAGAVSDLLKAVEPASGEVRQVLSAAGSIGQASGDLLLQIGENESDERFQEVLMILAKVVANAAAMMVLKAKNVAQVADDTVLQNRVIAAATQCALSTSQLVACAKVVSPTISSPVCQEQLIEAGKLVDRSVEGCVQACLSATVDGEMLKQVSSAASVVGQALGDLLEHVCHYASHGEPVGRYDQATDTIMTVTESIFSSMGDAGEMVRQARVLAQATSDLVNAMRSDAEVEVDVDNSKKLLAAAKLLADATARMVEAAKGAAAYPENEDQQQRLREAAEGLRVATNAAAQNAIKKKLINRLENAAKQAAAAATQTIAASQNAAASNKNTAAHQQLVQSCKAMADHIPRLVQGVRGSQAQPEDLTTQLALITTSQNFLQPGSKMVTSAKSSVPTVMDQAAAMQLGQCAKNLATSLAELRTVAQKAHEACGPMEIHSALTAVQTLKTELQDAKMAAIDMQLKPLPGESMEKCAQDLGSTSKSVGSSMAQLLTCAAQGNEHYTGLAARETAQALKTLAQAARGVAASTTNPQAAASMLDSACDVMEGSAMLIHEAKQALVSPGDAESQQRLAQVAKAVSHSLNNCVNCLPGQKDVDMALRSIGEASKKLLGETLPPSTRSFQEAQSELNQTAADLNQSAGDVVHASRGSSTQLADASGKFSEDFDEFLDAGIEMAGHTQRKDEQIQVIGNLKNISMASSKLLLAAKSLSVDPGAANAKNLLAAAARAVTESINQLITLATQQAPGQKECDNALRELEAVKGMLANPNEPVSNLSYFHCIESVMENSKVLGESMAGISQNCKTGDVPAFGGCVGLASKALCGLTEAAGQASYLVGVSDPNSQAGHQGLVDAIQFARANQAIQMACQNLVDPDSSPSQVLSSATIVAKHTSALCNACRLASSKTANPTAKRHFVQSAKEVANSTANLVKTIKALDGDFSQENRNTCLVATAPLIEAVENLTAFASNPEFASSPAQISNEGSAAQEPILQSARSMLDSSTHLLKTARSLVINPKDPPTWSVLAGHSRTVSDSIKGLITAIRDKSPGQRECDYSIDNINRCIRNIEQASLAAVSQNLASRDDISLEALQEQLTSTVQEIGYLINPISTAARGEAAQLGHKVTQLAGYFEPLIRASVGVASKLQDHQQQMTFLDQTKTLAESALQMIYAAKEGGGNPKASHTHDAIAEASQLMREAVDDIMVTLNEAASEGGMVGAMVDSIAEAMGRLDEGTSPEPEGSFVDYQTTMVKYSKAIAVTAQEMMTKSATCPEELGGLASRVTTDYSQLALQGRLAAHTAEPQEIGFQIKAGVQELGHGCIFLVQKAGALQITPSDSYTKRELIECARTVTEKVSMVLSALQAGNKGTQACITAASAVSGIIAELDTTIMFASAGTLNAENDESFADHRENILKTAKALVEDTKMLVSGAASGQDKLAQAAQSSAKTITQLTDVVKLGAASIGCDDPETQVVLINAVKDVAKALAELIGATKCAAGKAADDPSMYQLKSAAKVMVTNVTSLLKTVKAVEDEATRGTRALEATIECIKQELTVFQSKDIPEKSTTPEEFIRMTKGITTATAKAVAAGNSARQEDVISTANLSRKAIFDMLTTCKQAAYHQEVNKDVRSRALLYGTECTTGYIDLLEHVLLVLQGPTAEQKQQLVFYSKRVAGAVTELIQTAEAMKGTEWVDPEDPTVIAETELLGAAASIEAAAKKLEQLKPRAKPKQADETLDFEEQILEAAKSIAAATSALVKSASAAQRELVAQGKVGSIPANAVDDGQWSQGLISAARMVAAATSNLCEAANASVQGQASEEKLISSAKQVAASTAQLLVACKVKADQDSEAMRRLQAAGNAVKRASDNLVRAAQKAAFHKADDDNVVVKTKFVGGIAQIIAAQEEMLRKERELEEARKKLAQIRQQQYKFLPSELREDEN</sequence>
<keyword evidence="4" id="KW-1003">Cell membrane</keyword>
<dbReference type="InterPro" id="IPR002404">
    <property type="entry name" value="IRS_PTB"/>
</dbReference>
<dbReference type="Gene3D" id="1.20.1420.10">
    <property type="entry name" value="Talin, central domain"/>
    <property type="match status" value="7"/>
</dbReference>
<accession>A0A8C7DUK7</accession>
<dbReference type="GO" id="GO:0051015">
    <property type="term" value="F:actin filament binding"/>
    <property type="evidence" value="ECO:0007669"/>
    <property type="project" value="InterPro"/>
</dbReference>
<dbReference type="InterPro" id="IPR002558">
    <property type="entry name" value="ILWEQ_dom"/>
</dbReference>
<evidence type="ECO:0000256" key="9">
    <source>
        <dbReference type="ARBA" id="ARBA00023212"/>
    </source>
</evidence>
<reference evidence="13" key="1">
    <citation type="submission" date="2025-08" db="UniProtKB">
        <authorList>
            <consortium name="Ensembl"/>
        </authorList>
    </citation>
    <scope>IDENTIFICATION</scope>
</reference>
<dbReference type="InterPro" id="IPR035964">
    <property type="entry name" value="I/LWEQ_dom_sf"/>
</dbReference>
<reference evidence="13" key="2">
    <citation type="submission" date="2025-09" db="UniProtKB">
        <authorList>
            <consortium name="Ensembl"/>
        </authorList>
    </citation>
    <scope>IDENTIFICATION</scope>
</reference>
<evidence type="ECO:0000256" key="8">
    <source>
        <dbReference type="ARBA" id="ARBA00023136"/>
    </source>
</evidence>
<evidence type="ECO:0000256" key="7">
    <source>
        <dbReference type="ARBA" id="ARBA00022949"/>
    </source>
</evidence>
<dbReference type="InterPro" id="IPR054060">
    <property type="entry name" value="TLN1-like_RS"/>
</dbReference>
<dbReference type="CDD" id="cd10569">
    <property type="entry name" value="FERM_C_Talin"/>
    <property type="match status" value="1"/>
</dbReference>
<evidence type="ECO:0000259" key="11">
    <source>
        <dbReference type="PROSITE" id="PS50057"/>
    </source>
</evidence>
<dbReference type="Proteomes" id="UP000694557">
    <property type="component" value="Unassembled WGS sequence"/>
</dbReference>
<dbReference type="InterPro" id="IPR019747">
    <property type="entry name" value="FERM_CS"/>
</dbReference>
<dbReference type="GO" id="GO:0005737">
    <property type="term" value="C:cytoplasm"/>
    <property type="evidence" value="ECO:0007669"/>
    <property type="project" value="TreeGrafter"/>
</dbReference>
<dbReference type="SUPFAM" id="SSF54236">
    <property type="entry name" value="Ubiquitin-like"/>
    <property type="match status" value="1"/>
</dbReference>
<dbReference type="InterPro" id="IPR015009">
    <property type="entry name" value="Vinculin-bd_dom"/>
</dbReference>
<comment type="subcellular location">
    <subcellularLocation>
        <location evidence="2">Cell junction</location>
        <location evidence="2">Focal adhesion</location>
    </subcellularLocation>
    <subcellularLocation>
        <location evidence="3">Cell membrane</location>
        <topology evidence="3">Peripheral membrane protein</topology>
        <orientation evidence="3">Cytoplasmic side</orientation>
    </subcellularLocation>
    <subcellularLocation>
        <location evidence="1">Cytoplasm</location>
        <location evidence="1">Cytoskeleton</location>
    </subcellularLocation>
</comment>
<dbReference type="InterPro" id="IPR000299">
    <property type="entry name" value="FERM_domain"/>
</dbReference>
<keyword evidence="7" id="KW-0965">Cell junction</keyword>
<evidence type="ECO:0000256" key="1">
    <source>
        <dbReference type="ARBA" id="ARBA00004245"/>
    </source>
</evidence>
<dbReference type="InterPro" id="IPR019749">
    <property type="entry name" value="Band_41_domain"/>
</dbReference>
<dbReference type="PANTHER" id="PTHR19981:SF34">
    <property type="entry name" value="TALIN-2"/>
    <property type="match status" value="1"/>
</dbReference>
<dbReference type="InterPro" id="IPR032425">
    <property type="entry name" value="FERM_f0"/>
</dbReference>
<evidence type="ECO:0000313" key="13">
    <source>
        <dbReference type="Ensembl" id="ENSOKIP00005019155.1"/>
    </source>
</evidence>
<dbReference type="Pfam" id="PF21692">
    <property type="entry name" value="Talin_R4"/>
    <property type="match status" value="1"/>
</dbReference>
<dbReference type="SUPFAM" id="SSF109880">
    <property type="entry name" value="A middle domain of Talin 1"/>
    <property type="match status" value="1"/>
</dbReference>
<dbReference type="GO" id="GO:0005886">
    <property type="term" value="C:plasma membrane"/>
    <property type="evidence" value="ECO:0007669"/>
    <property type="project" value="UniProtKB-SubCell"/>
</dbReference>
<keyword evidence="6" id="KW-0597">Phosphoprotein</keyword>
<dbReference type="FunFam" id="3.10.20.90:FF:000028">
    <property type="entry name" value="Talin 2"/>
    <property type="match status" value="1"/>
</dbReference>
<dbReference type="SUPFAM" id="SSF47220">
    <property type="entry name" value="alpha-catenin/vinculin-like"/>
    <property type="match status" value="6"/>
</dbReference>
<feature type="coiled-coil region" evidence="10">
    <location>
        <begin position="2481"/>
        <end position="2508"/>
    </location>
</feature>
<dbReference type="InterPro" id="IPR014352">
    <property type="entry name" value="FERM/acyl-CoA-bd_prot_sf"/>
</dbReference>
<dbReference type="SUPFAM" id="SSF47031">
    <property type="entry name" value="Second domain of FERM"/>
    <property type="match status" value="1"/>
</dbReference>
<dbReference type="InterPro" id="IPR011993">
    <property type="entry name" value="PH-like_dom_sf"/>
</dbReference>
<dbReference type="GO" id="GO:0005856">
    <property type="term" value="C:cytoskeleton"/>
    <property type="evidence" value="ECO:0007669"/>
    <property type="project" value="UniProtKB-SubCell"/>
</dbReference>
<dbReference type="Ensembl" id="ENSOKIT00005020410.1">
    <property type="protein sequence ID" value="ENSOKIP00005019155.1"/>
    <property type="gene ID" value="ENSOKIG00005002731.1"/>
</dbReference>
<dbReference type="Gene3D" id="1.20.1410.10">
    <property type="entry name" value="I/LWEQ domain"/>
    <property type="match status" value="1"/>
</dbReference>
<dbReference type="FunFam" id="1.20.120.230:FF:000002">
    <property type="entry name" value="Talin 2"/>
    <property type="match status" value="1"/>
</dbReference>
<evidence type="ECO:0000256" key="10">
    <source>
        <dbReference type="SAM" id="Coils"/>
    </source>
</evidence>
<dbReference type="PROSITE" id="PS50945">
    <property type="entry name" value="I_LWEQ"/>
    <property type="match status" value="1"/>
</dbReference>
<dbReference type="FunFam" id="1.20.120.230:FF:000004">
    <property type="entry name" value="Talin 2"/>
    <property type="match status" value="1"/>
</dbReference>
<dbReference type="GO" id="GO:0005200">
    <property type="term" value="F:structural constituent of cytoskeleton"/>
    <property type="evidence" value="ECO:0007669"/>
    <property type="project" value="InterPro"/>
</dbReference>
<dbReference type="SUPFAM" id="SSF109885">
    <property type="entry name" value="I/LWEQ domain"/>
    <property type="match status" value="4"/>
</dbReference>
<dbReference type="FunFam" id="1.20.1420.10:FF:000001">
    <property type="entry name" value="Talin 2"/>
    <property type="match status" value="1"/>
</dbReference>
<organism evidence="13 14">
    <name type="scientific">Oncorhynchus kisutch</name>
    <name type="common">Coho salmon</name>
    <name type="synonym">Salmo kisutch</name>
    <dbReference type="NCBI Taxonomy" id="8019"/>
    <lineage>
        <taxon>Eukaryota</taxon>
        <taxon>Metazoa</taxon>
        <taxon>Chordata</taxon>
        <taxon>Craniata</taxon>
        <taxon>Vertebrata</taxon>
        <taxon>Euteleostomi</taxon>
        <taxon>Actinopterygii</taxon>
        <taxon>Neopterygii</taxon>
        <taxon>Teleostei</taxon>
        <taxon>Protacanthopterygii</taxon>
        <taxon>Salmoniformes</taxon>
        <taxon>Salmonidae</taxon>
        <taxon>Salmoninae</taxon>
        <taxon>Oncorhynchus</taxon>
    </lineage>
</organism>
<dbReference type="InterPro" id="IPR035963">
    <property type="entry name" value="FERM_2"/>
</dbReference>
<dbReference type="FunFam" id="1.20.1420.10:FF:000006">
    <property type="entry name" value="Talin 2"/>
    <property type="match status" value="1"/>
</dbReference>
<proteinExistence type="predicted"/>
<dbReference type="Pfam" id="PF21896">
    <property type="entry name" value="Talin_IBS2B"/>
    <property type="match status" value="3"/>
</dbReference>
<keyword evidence="8" id="KW-0472">Membrane</keyword>
<protein>
    <submittedName>
        <fullName evidence="13">Talin 2a</fullName>
    </submittedName>
</protein>
<keyword evidence="14" id="KW-1185">Reference proteome</keyword>
<dbReference type="GO" id="GO:0001726">
    <property type="term" value="C:ruffle"/>
    <property type="evidence" value="ECO:0007669"/>
    <property type="project" value="InterPro"/>
</dbReference>
<dbReference type="Pfam" id="PF08913">
    <property type="entry name" value="VBS"/>
    <property type="match status" value="1"/>
</dbReference>
<evidence type="ECO:0000256" key="6">
    <source>
        <dbReference type="ARBA" id="ARBA00022553"/>
    </source>
</evidence>
<keyword evidence="5" id="KW-0963">Cytoplasm</keyword>
<dbReference type="Pfam" id="PF21865">
    <property type="entry name" value="TLN1-like_RS"/>
    <property type="match status" value="3"/>
</dbReference>
<dbReference type="FunFam" id="1.20.120.230:FF:000003">
    <property type="entry name" value="Talin 2"/>
    <property type="match status" value="1"/>
</dbReference>
<dbReference type="Pfam" id="PF25177">
    <property type="entry name" value="Talin_VBS2"/>
    <property type="match status" value="1"/>
</dbReference>
<dbReference type="InterPro" id="IPR029071">
    <property type="entry name" value="Ubiquitin-like_domsf"/>
</dbReference>
<dbReference type="PROSITE" id="PS00661">
    <property type="entry name" value="FERM_2"/>
    <property type="match status" value="1"/>
</dbReference>
<dbReference type="Pfam" id="PF09141">
    <property type="entry name" value="Talin_middle"/>
    <property type="match status" value="1"/>
</dbReference>
<evidence type="ECO:0000256" key="3">
    <source>
        <dbReference type="ARBA" id="ARBA00004413"/>
    </source>
</evidence>
<dbReference type="GO" id="GO:0030036">
    <property type="term" value="P:actin cytoskeleton organization"/>
    <property type="evidence" value="ECO:0007669"/>
    <property type="project" value="TreeGrafter"/>
</dbReference>
<dbReference type="InterPro" id="IPR037438">
    <property type="entry name" value="Talin1/2-RS"/>
</dbReference>
<dbReference type="InterPro" id="IPR057346">
    <property type="entry name" value="Talin1/2_VBS2"/>
</dbReference>
<evidence type="ECO:0000256" key="4">
    <source>
        <dbReference type="ARBA" id="ARBA00022475"/>
    </source>
</evidence>
<dbReference type="PROSITE" id="PS50057">
    <property type="entry name" value="FERM_3"/>
    <property type="match status" value="1"/>
</dbReference>
<feature type="domain" description="FERM" evidence="11">
    <location>
        <begin position="108"/>
        <end position="476"/>
    </location>
</feature>
<dbReference type="InterPro" id="IPR036723">
    <property type="entry name" value="Alpha-catenin/vinculin-like_sf"/>
</dbReference>
<dbReference type="FunFam" id="2.30.29.30:FF:000028">
    <property type="entry name" value="Talin 2"/>
    <property type="match status" value="1"/>
</dbReference>
<evidence type="ECO:0000256" key="2">
    <source>
        <dbReference type="ARBA" id="ARBA00004246"/>
    </source>
</evidence>
<feature type="coiled-coil region" evidence="10">
    <location>
        <begin position="886"/>
        <end position="913"/>
    </location>
</feature>
<dbReference type="GO" id="GO:0005925">
    <property type="term" value="C:focal adhesion"/>
    <property type="evidence" value="ECO:0007669"/>
    <property type="project" value="UniProtKB-SubCell"/>
</dbReference>
<keyword evidence="10" id="KW-0175">Coiled coil</keyword>
<dbReference type="SUPFAM" id="SSF50729">
    <property type="entry name" value="PH domain-like"/>
    <property type="match status" value="1"/>
</dbReference>
<name>A0A8C7DUK7_ONCKI</name>
<keyword evidence="9" id="KW-0206">Cytoskeleton</keyword>
<dbReference type="Gene3D" id="3.10.20.90">
    <property type="entry name" value="Phosphatidylinositol 3-kinase Catalytic Subunit, Chain A, domain 1"/>
    <property type="match status" value="3"/>
</dbReference>
<evidence type="ECO:0000256" key="5">
    <source>
        <dbReference type="ARBA" id="ARBA00022490"/>
    </source>
</evidence>
<dbReference type="SMART" id="SM01244">
    <property type="entry name" value="IRS"/>
    <property type="match status" value="1"/>
</dbReference>
<dbReference type="Pfam" id="PF02174">
    <property type="entry name" value="IRS"/>
    <property type="match status" value="1"/>
</dbReference>
<dbReference type="InterPro" id="IPR036476">
    <property type="entry name" value="Talin_cent_sf"/>
</dbReference>
<dbReference type="SMART" id="SM00307">
    <property type="entry name" value="ILWEQ"/>
    <property type="match status" value="1"/>
</dbReference>
<dbReference type="FunFam" id="1.20.1420.10:FF:000007">
    <property type="entry name" value="Talin 2"/>
    <property type="match status" value="1"/>
</dbReference>
<dbReference type="Gene3D" id="1.20.120.230">
    <property type="entry name" value="Alpha-catenin/vinculin-like"/>
    <property type="match status" value="5"/>
</dbReference>
<dbReference type="InterPro" id="IPR049108">
    <property type="entry name" value="Talin_R4"/>
</dbReference>
<dbReference type="Gene3D" id="1.20.80.10">
    <property type="match status" value="1"/>
</dbReference>
<dbReference type="GeneTree" id="ENSGT00940000154699"/>
<evidence type="ECO:0000259" key="12">
    <source>
        <dbReference type="PROSITE" id="PS50945"/>
    </source>
</evidence>
<dbReference type="FunFam" id="1.20.1420.10:FF:000002">
    <property type="entry name" value="Talin 2"/>
    <property type="match status" value="1"/>
</dbReference>
<dbReference type="InterPro" id="IPR015224">
    <property type="entry name" value="Talin_cent"/>
</dbReference>
<dbReference type="FunFam" id="1.20.1420.10:FF:000005">
    <property type="entry name" value="Talin 2"/>
    <property type="match status" value="1"/>
</dbReference>
<feature type="domain" description="I/LWEQ" evidence="12">
    <location>
        <begin position="2274"/>
        <end position="2513"/>
    </location>
</feature>
<dbReference type="GO" id="GO:0005178">
    <property type="term" value="F:integrin binding"/>
    <property type="evidence" value="ECO:0007669"/>
    <property type="project" value="TreeGrafter"/>
</dbReference>
<dbReference type="FunFam" id="1.20.120.230:FF:000009">
    <property type="entry name" value="Talin 2"/>
    <property type="match status" value="1"/>
</dbReference>
<dbReference type="CDD" id="cd14473">
    <property type="entry name" value="FERM_B-lobe"/>
    <property type="match status" value="1"/>
</dbReference>
<dbReference type="GO" id="GO:0098609">
    <property type="term" value="P:cell-cell adhesion"/>
    <property type="evidence" value="ECO:0007669"/>
    <property type="project" value="TreeGrafter"/>
</dbReference>
<dbReference type="Gene3D" id="2.30.29.30">
    <property type="entry name" value="Pleckstrin-homology domain (PH domain)/Phosphotyrosine-binding domain (PTB)"/>
    <property type="match status" value="1"/>
</dbReference>
<dbReference type="FunFam" id="1.20.1410.10:FF:000001">
    <property type="entry name" value="Talin 2"/>
    <property type="match status" value="1"/>
</dbReference>
<dbReference type="Pfam" id="PF01608">
    <property type="entry name" value="I_LWEQ"/>
    <property type="match status" value="1"/>
</dbReference>
<dbReference type="Pfam" id="PF16511">
    <property type="entry name" value="FERM_f0"/>
    <property type="match status" value="1"/>
</dbReference>
<dbReference type="FunFam" id="3.10.20.90:FF:000066">
    <property type="entry name" value="Talin 1"/>
    <property type="match status" value="1"/>
</dbReference>
<evidence type="ECO:0000313" key="14">
    <source>
        <dbReference type="Proteomes" id="UP000694557"/>
    </source>
</evidence>
<dbReference type="SMART" id="SM00295">
    <property type="entry name" value="B41"/>
    <property type="match status" value="1"/>
</dbReference>
<dbReference type="FunFam" id="1.20.120.230:FF:000005">
    <property type="entry name" value="Talin 1"/>
    <property type="match status" value="1"/>
</dbReference>
<gene>
    <name evidence="13" type="primary">LOC109878798</name>
</gene>
<dbReference type="InterPro" id="IPR019748">
    <property type="entry name" value="FERM_central"/>
</dbReference>